<proteinExistence type="predicted"/>
<feature type="domain" description="Plasminogen-binding protein PgbA N-terminal" evidence="1">
    <location>
        <begin position="30"/>
        <end position="221"/>
    </location>
</feature>
<dbReference type="Pfam" id="PF15436">
    <property type="entry name" value="PGBA_N"/>
    <property type="match status" value="1"/>
</dbReference>
<organism evidence="2">
    <name type="scientific">hydrothermal vent metagenome</name>
    <dbReference type="NCBI Taxonomy" id="652676"/>
    <lineage>
        <taxon>unclassified sequences</taxon>
        <taxon>metagenomes</taxon>
        <taxon>ecological metagenomes</taxon>
    </lineage>
</organism>
<evidence type="ECO:0000313" key="2">
    <source>
        <dbReference type="EMBL" id="SFV64940.1"/>
    </source>
</evidence>
<name>A0A1W1CGD3_9ZZZZ</name>
<sequence length="231" mass="25879">MRNILFISLLSYFFTSSLMAGFYPSSQTSEVKSFNGNKITLTKPFSHKGMSGIVIHNFGSELQGISNYIIYEGGHNAITVGFEPIVHQELPAVKPKVRVKDKIIGGYLYNNILLLAPDADTYKKITSSAQKNWIHPDLYAMFLSKIGNQIPTKFNLLKFASEYQVGLIYIVEKGKGVLYDPISARYISSTKLSGLPSKGQFPFYMRLGKIDSGWFSRDAKGTYYNTVGNLR</sequence>
<dbReference type="EMBL" id="FPHG01000068">
    <property type="protein sequence ID" value="SFV64940.1"/>
    <property type="molecule type" value="Genomic_DNA"/>
</dbReference>
<gene>
    <name evidence="2" type="ORF">MNB_SV-9-1714</name>
</gene>
<protein>
    <recommendedName>
        <fullName evidence="1">Plasminogen-binding protein PgbA N-terminal domain-containing protein</fullName>
    </recommendedName>
</protein>
<dbReference type="AlphaFoldDB" id="A0A1W1CGD3"/>
<accession>A0A1W1CGD3</accession>
<reference evidence="2" key="1">
    <citation type="submission" date="2016-10" db="EMBL/GenBank/DDBJ databases">
        <authorList>
            <person name="de Groot N.N."/>
        </authorList>
    </citation>
    <scope>NUCLEOTIDE SEQUENCE</scope>
</reference>
<dbReference type="InterPro" id="IPR029276">
    <property type="entry name" value="PgbA_N"/>
</dbReference>
<evidence type="ECO:0000259" key="1">
    <source>
        <dbReference type="Pfam" id="PF15436"/>
    </source>
</evidence>